<protein>
    <submittedName>
        <fullName evidence="2">Uncharacterized protein</fullName>
    </submittedName>
</protein>
<feature type="chain" id="PRO_5035741133" evidence="1">
    <location>
        <begin position="27"/>
        <end position="92"/>
    </location>
</feature>
<dbReference type="AlphaFoldDB" id="A0A8S9IFT4"/>
<evidence type="ECO:0000313" key="2">
    <source>
        <dbReference type="EMBL" id="KAF2568303.1"/>
    </source>
</evidence>
<gene>
    <name evidence="2" type="ORF">F2Q68_00028107</name>
</gene>
<keyword evidence="1" id="KW-0732">Signal</keyword>
<name>A0A8S9IFT4_BRACR</name>
<proteinExistence type="predicted"/>
<reference evidence="2" key="1">
    <citation type="submission" date="2019-12" db="EMBL/GenBank/DDBJ databases">
        <title>Genome sequencing and annotation of Brassica cretica.</title>
        <authorList>
            <person name="Studholme D.J."/>
            <person name="Sarris P.F."/>
        </authorList>
    </citation>
    <scope>NUCLEOTIDE SEQUENCE</scope>
    <source>
        <strain evidence="2">PFS-001/15</strain>
        <tissue evidence="2">Leaf</tissue>
    </source>
</reference>
<accession>A0A8S9IFT4</accession>
<evidence type="ECO:0000256" key="1">
    <source>
        <dbReference type="SAM" id="SignalP"/>
    </source>
</evidence>
<dbReference type="Proteomes" id="UP000712281">
    <property type="component" value="Unassembled WGS sequence"/>
</dbReference>
<evidence type="ECO:0000313" key="3">
    <source>
        <dbReference type="Proteomes" id="UP000712281"/>
    </source>
</evidence>
<feature type="signal peptide" evidence="1">
    <location>
        <begin position="1"/>
        <end position="26"/>
    </location>
</feature>
<dbReference type="EMBL" id="QGKW02001911">
    <property type="protein sequence ID" value="KAF2568303.1"/>
    <property type="molecule type" value="Genomic_DNA"/>
</dbReference>
<sequence>MGFKSFASSIVKFIVAVAVTVLLIEAQPVAMPRGYANYNAGGNPGGYANYNAGGNPRGYANNNAGRNRDPRARRGSCNICGNPPQICICVSI</sequence>
<comment type="caution">
    <text evidence="2">The sequence shown here is derived from an EMBL/GenBank/DDBJ whole genome shotgun (WGS) entry which is preliminary data.</text>
</comment>
<organism evidence="2 3">
    <name type="scientific">Brassica cretica</name>
    <name type="common">Mustard</name>
    <dbReference type="NCBI Taxonomy" id="69181"/>
    <lineage>
        <taxon>Eukaryota</taxon>
        <taxon>Viridiplantae</taxon>
        <taxon>Streptophyta</taxon>
        <taxon>Embryophyta</taxon>
        <taxon>Tracheophyta</taxon>
        <taxon>Spermatophyta</taxon>
        <taxon>Magnoliopsida</taxon>
        <taxon>eudicotyledons</taxon>
        <taxon>Gunneridae</taxon>
        <taxon>Pentapetalae</taxon>
        <taxon>rosids</taxon>
        <taxon>malvids</taxon>
        <taxon>Brassicales</taxon>
        <taxon>Brassicaceae</taxon>
        <taxon>Brassiceae</taxon>
        <taxon>Brassica</taxon>
    </lineage>
</organism>